<keyword evidence="3" id="KW-1185">Reference proteome</keyword>
<protein>
    <submittedName>
        <fullName evidence="2">Glutamate receptor ionotropic, NMDA 3B</fullName>
    </submittedName>
</protein>
<feature type="signal peptide" evidence="1">
    <location>
        <begin position="1"/>
        <end position="20"/>
    </location>
</feature>
<accession>A0ABU7CJA4</accession>
<organism evidence="2 3">
    <name type="scientific">Ataeniobius toweri</name>
    <dbReference type="NCBI Taxonomy" id="208326"/>
    <lineage>
        <taxon>Eukaryota</taxon>
        <taxon>Metazoa</taxon>
        <taxon>Chordata</taxon>
        <taxon>Craniata</taxon>
        <taxon>Vertebrata</taxon>
        <taxon>Euteleostomi</taxon>
        <taxon>Actinopterygii</taxon>
        <taxon>Neopterygii</taxon>
        <taxon>Teleostei</taxon>
        <taxon>Neoteleostei</taxon>
        <taxon>Acanthomorphata</taxon>
        <taxon>Ovalentaria</taxon>
        <taxon>Atherinomorphae</taxon>
        <taxon>Cyprinodontiformes</taxon>
        <taxon>Goodeidae</taxon>
        <taxon>Ataeniobius</taxon>
    </lineage>
</organism>
<dbReference type="EMBL" id="JAHUTI010095204">
    <property type="protein sequence ID" value="MED6262841.1"/>
    <property type="molecule type" value="Genomic_DNA"/>
</dbReference>
<gene>
    <name evidence="2" type="primary">GRIN3B</name>
    <name evidence="2" type="ORF">ATANTOWER_027431</name>
</gene>
<evidence type="ECO:0000313" key="2">
    <source>
        <dbReference type="EMBL" id="MED6262841.1"/>
    </source>
</evidence>
<proteinExistence type="predicted"/>
<feature type="chain" id="PRO_5045765698" evidence="1">
    <location>
        <begin position="21"/>
        <end position="89"/>
    </location>
</feature>
<reference evidence="2 3" key="1">
    <citation type="submission" date="2021-07" db="EMBL/GenBank/DDBJ databases">
        <authorList>
            <person name="Palmer J.M."/>
        </authorList>
    </citation>
    <scope>NUCLEOTIDE SEQUENCE [LARGE SCALE GENOMIC DNA]</scope>
    <source>
        <strain evidence="2 3">AT_MEX2019</strain>
        <tissue evidence="2">Muscle</tissue>
    </source>
</reference>
<evidence type="ECO:0000313" key="3">
    <source>
        <dbReference type="Proteomes" id="UP001345963"/>
    </source>
</evidence>
<evidence type="ECO:0000256" key="1">
    <source>
        <dbReference type="SAM" id="SignalP"/>
    </source>
</evidence>
<name>A0ABU7CJA4_9TELE</name>
<comment type="caution">
    <text evidence="2">The sequence shown here is derived from an EMBL/GenBank/DDBJ whole genome shotgun (WGS) entry which is preliminary data.</text>
</comment>
<dbReference type="Proteomes" id="UP001345963">
    <property type="component" value="Unassembled WGS sequence"/>
</dbReference>
<sequence length="89" mass="10321">MGISHFSGLFVLLCVGVGGALLTLAGEHGFYRLILPHIRRQQNLKYWLHTSQKIHRALNMTYEDVKRQRAEREKRLVGLKREDYGFNPA</sequence>
<keyword evidence="2" id="KW-0675">Receptor</keyword>
<keyword evidence="1" id="KW-0732">Signal</keyword>